<feature type="compositionally biased region" description="Basic residues" evidence="1">
    <location>
        <begin position="1"/>
        <end position="10"/>
    </location>
</feature>
<dbReference type="AlphaFoldDB" id="A0AAW0MUN2"/>
<evidence type="ECO:0000313" key="2">
    <source>
        <dbReference type="EMBL" id="KAK7880900.1"/>
    </source>
</evidence>
<sequence>GDKFNKRKLSPAHLQKEHDRESIQSYYVCVCEESLRSTRETQRMQKNRLCIGSQELS</sequence>
<gene>
    <name evidence="2" type="ORF">WMY93_032473</name>
</gene>
<name>A0AAW0MUN2_9GOBI</name>
<proteinExistence type="predicted"/>
<feature type="region of interest" description="Disordered" evidence="1">
    <location>
        <begin position="1"/>
        <end position="21"/>
    </location>
</feature>
<comment type="caution">
    <text evidence="2">The sequence shown here is derived from an EMBL/GenBank/DDBJ whole genome shotgun (WGS) entry which is preliminary data.</text>
</comment>
<dbReference type="Proteomes" id="UP001460270">
    <property type="component" value="Unassembled WGS sequence"/>
</dbReference>
<protein>
    <submittedName>
        <fullName evidence="2">Uncharacterized protein</fullName>
    </submittedName>
</protein>
<feature type="non-terminal residue" evidence="2">
    <location>
        <position position="1"/>
    </location>
</feature>
<reference evidence="3" key="1">
    <citation type="submission" date="2024-04" db="EMBL/GenBank/DDBJ databases">
        <title>Salinicola lusitanus LLJ914,a marine bacterium isolated from the Okinawa Trough.</title>
        <authorList>
            <person name="Li J."/>
        </authorList>
    </citation>
    <scope>NUCLEOTIDE SEQUENCE [LARGE SCALE GENOMIC DNA]</scope>
</reference>
<evidence type="ECO:0000313" key="3">
    <source>
        <dbReference type="Proteomes" id="UP001460270"/>
    </source>
</evidence>
<organism evidence="2 3">
    <name type="scientific">Mugilogobius chulae</name>
    <name type="common">yellowstripe goby</name>
    <dbReference type="NCBI Taxonomy" id="88201"/>
    <lineage>
        <taxon>Eukaryota</taxon>
        <taxon>Metazoa</taxon>
        <taxon>Chordata</taxon>
        <taxon>Craniata</taxon>
        <taxon>Vertebrata</taxon>
        <taxon>Euteleostomi</taxon>
        <taxon>Actinopterygii</taxon>
        <taxon>Neopterygii</taxon>
        <taxon>Teleostei</taxon>
        <taxon>Neoteleostei</taxon>
        <taxon>Acanthomorphata</taxon>
        <taxon>Gobiaria</taxon>
        <taxon>Gobiiformes</taxon>
        <taxon>Gobioidei</taxon>
        <taxon>Gobiidae</taxon>
        <taxon>Gobionellinae</taxon>
        <taxon>Mugilogobius</taxon>
    </lineage>
</organism>
<evidence type="ECO:0000256" key="1">
    <source>
        <dbReference type="SAM" id="MobiDB-lite"/>
    </source>
</evidence>
<accession>A0AAW0MUN2</accession>
<feature type="non-terminal residue" evidence="2">
    <location>
        <position position="57"/>
    </location>
</feature>
<keyword evidence="3" id="KW-1185">Reference proteome</keyword>
<dbReference type="EMBL" id="JBBPFD010000040">
    <property type="protein sequence ID" value="KAK7880900.1"/>
    <property type="molecule type" value="Genomic_DNA"/>
</dbReference>